<protein>
    <submittedName>
        <fullName evidence="6">Metal cation transporter, ZIP family</fullName>
    </submittedName>
</protein>
<keyword evidence="3 5" id="KW-1133">Transmembrane helix</keyword>
<dbReference type="GO" id="GO:0005886">
    <property type="term" value="C:plasma membrane"/>
    <property type="evidence" value="ECO:0007669"/>
    <property type="project" value="TreeGrafter"/>
</dbReference>
<accession>A0A0B1TEM0</accession>
<dbReference type="EMBL" id="KN550404">
    <property type="protein sequence ID" value="KHJ94257.1"/>
    <property type="molecule type" value="Genomic_DNA"/>
</dbReference>
<dbReference type="OrthoDB" id="448280at2759"/>
<evidence type="ECO:0000256" key="3">
    <source>
        <dbReference type="ARBA" id="ARBA00022989"/>
    </source>
</evidence>
<keyword evidence="2 5" id="KW-0812">Transmembrane</keyword>
<feature type="transmembrane region" description="Helical" evidence="5">
    <location>
        <begin position="281"/>
        <end position="300"/>
    </location>
</feature>
<dbReference type="GO" id="GO:0005385">
    <property type="term" value="F:zinc ion transmembrane transporter activity"/>
    <property type="evidence" value="ECO:0007669"/>
    <property type="project" value="TreeGrafter"/>
</dbReference>
<reference evidence="6 7" key="1">
    <citation type="submission" date="2014-03" db="EMBL/GenBank/DDBJ databases">
        <title>Draft genome of the hookworm Oesophagostomum dentatum.</title>
        <authorList>
            <person name="Mitreva M."/>
        </authorList>
    </citation>
    <scope>NUCLEOTIDE SEQUENCE [LARGE SCALE GENOMIC DNA]</scope>
    <source>
        <strain evidence="6 7">OD-Hann</strain>
    </source>
</reference>
<dbReference type="Proteomes" id="UP000053660">
    <property type="component" value="Unassembled WGS sequence"/>
</dbReference>
<gene>
    <name evidence="6" type="ORF">OESDEN_05819</name>
</gene>
<keyword evidence="4 5" id="KW-0472">Membrane</keyword>
<feature type="transmembrane region" description="Helical" evidence="5">
    <location>
        <begin position="248"/>
        <end position="269"/>
    </location>
</feature>
<evidence type="ECO:0000256" key="2">
    <source>
        <dbReference type="ARBA" id="ARBA00022692"/>
    </source>
</evidence>
<comment type="subcellular location">
    <subcellularLocation>
        <location evidence="1">Membrane</location>
        <topology evidence="1">Multi-pass membrane protein</topology>
    </subcellularLocation>
</comment>
<keyword evidence="7" id="KW-1185">Reference proteome</keyword>
<feature type="transmembrane region" description="Helical" evidence="5">
    <location>
        <begin position="87"/>
        <end position="104"/>
    </location>
</feature>
<evidence type="ECO:0000256" key="4">
    <source>
        <dbReference type="ARBA" id="ARBA00023136"/>
    </source>
</evidence>
<dbReference type="Pfam" id="PF02535">
    <property type="entry name" value="Zip"/>
    <property type="match status" value="1"/>
</dbReference>
<evidence type="ECO:0000313" key="6">
    <source>
        <dbReference type="EMBL" id="KHJ94257.1"/>
    </source>
</evidence>
<name>A0A0B1TEM0_OESDE</name>
<feature type="transmembrane region" description="Helical" evidence="5">
    <location>
        <begin position="180"/>
        <end position="201"/>
    </location>
</feature>
<feature type="transmembrane region" description="Helical" evidence="5">
    <location>
        <begin position="213"/>
        <end position="236"/>
    </location>
</feature>
<evidence type="ECO:0000256" key="1">
    <source>
        <dbReference type="ARBA" id="ARBA00004141"/>
    </source>
</evidence>
<dbReference type="PANTHER" id="PTHR11040">
    <property type="entry name" value="ZINC/IRON TRANSPORTER"/>
    <property type="match status" value="1"/>
</dbReference>
<feature type="transmembrane region" description="Helical" evidence="5">
    <location>
        <begin position="6"/>
        <end position="24"/>
    </location>
</feature>
<evidence type="ECO:0000256" key="5">
    <source>
        <dbReference type="SAM" id="Phobius"/>
    </source>
</evidence>
<feature type="transmembrane region" description="Helical" evidence="5">
    <location>
        <begin position="45"/>
        <end position="67"/>
    </location>
</feature>
<dbReference type="PANTHER" id="PTHR11040:SF76">
    <property type="entry name" value="ZINC TRANSPORTER ZIP3"/>
    <property type="match status" value="1"/>
</dbReference>
<dbReference type="InterPro" id="IPR003689">
    <property type="entry name" value="ZIP"/>
</dbReference>
<proteinExistence type="predicted"/>
<evidence type="ECO:0000313" key="7">
    <source>
        <dbReference type="Proteomes" id="UP000053660"/>
    </source>
</evidence>
<dbReference type="AlphaFoldDB" id="A0A0B1TEM0"/>
<organism evidence="6 7">
    <name type="scientific">Oesophagostomum dentatum</name>
    <name type="common">Nodular worm</name>
    <dbReference type="NCBI Taxonomy" id="61180"/>
    <lineage>
        <taxon>Eukaryota</taxon>
        <taxon>Metazoa</taxon>
        <taxon>Ecdysozoa</taxon>
        <taxon>Nematoda</taxon>
        <taxon>Chromadorea</taxon>
        <taxon>Rhabditida</taxon>
        <taxon>Rhabditina</taxon>
        <taxon>Rhabditomorpha</taxon>
        <taxon>Strongyloidea</taxon>
        <taxon>Strongylidae</taxon>
        <taxon>Oesophagostomum</taxon>
    </lineage>
</organism>
<sequence>MDIVVLKAILLGAISLITIAFGLIPMRVMEILSHKSGDYAKRAALIISLLSCFAGGVFLGVSFLDLLPGALESFERFKKDANWETDYPWVPLLFMVGFFLVNIFEELISHSCNKSDEEWHSKRTKTAGTFVSAAHLDDCYVETESIDSKVAIVKSITFVLALMFHSSLEGFAFGVQHSTISVASLFCGIIAHKAVVSFSVGMKLVEAHPHRPCIVVALITALALVAPLGGCIGIFLQNSSMDMEIKDGVICLLVTLSLGTFIYITFFEIVVPESLKNENKFWQWLASVVGFAIIAFVQVFEAD</sequence>